<dbReference type="GO" id="GO:0008745">
    <property type="term" value="F:N-acetylmuramoyl-L-alanine amidase activity"/>
    <property type="evidence" value="ECO:0007669"/>
    <property type="project" value="UniProtKB-EC"/>
</dbReference>
<evidence type="ECO:0000313" key="6">
    <source>
        <dbReference type="Proteomes" id="UP000245778"/>
    </source>
</evidence>
<dbReference type="GeneID" id="93228088"/>
<dbReference type="Pfam" id="PF05257">
    <property type="entry name" value="CHAP"/>
    <property type="match status" value="1"/>
</dbReference>
<sequence>MTTEERIWQRLKAAGYNDFGIAGLMGNLYAESALSPTNLQNTYEKKLGMNDAAYTAAVDKGTYANFAKDCAGYGLAQWTYPARKKALLDFAKSKGKSIGDLDMQLDFLIKEIAGYSGVCSTLKSAKSVRAASDKVLLEFERPADQSEAVKIRRASYGQKYYDKYSGAAPKEEPTMSFKPRLSRPEAGNKYYITKSAGGYSDAIKGSPTDAACNVLSNCVGYAYGRFNEIGGYGCCKYLRPVNAENFMQYAGGLATGQTPKLGACMVWRKGATLNGSDGAGHVAIVEKIISATEIVTSESGYGSKTPFWTKTRKKGNGNWGAGSGYTFLGFIYNPAVKDGATVESASSAASVQTATITKMAAAPLHDSSAKGGKRFTTTENLNLRYGPSAEKIAGTTKDKYGIITTLGKGTGVIWYGFYAVTNGVKWFYVAAGSKTGWVSSAYLK</sequence>
<dbReference type="InterPro" id="IPR041219">
    <property type="entry name" value="Phage_lysozyme2"/>
</dbReference>
<dbReference type="Gene3D" id="3.90.1720.10">
    <property type="entry name" value="endopeptidase domain like (from Nostoc punctiforme)"/>
    <property type="match status" value="1"/>
</dbReference>
<proteinExistence type="predicted"/>
<evidence type="ECO:0000259" key="3">
    <source>
        <dbReference type="PROSITE" id="PS50911"/>
    </source>
</evidence>
<dbReference type="EMBL" id="QEKK01000001">
    <property type="protein sequence ID" value="PVY59663.1"/>
    <property type="molecule type" value="Genomic_DNA"/>
</dbReference>
<dbReference type="EC" id="3.5.1.28" evidence="2"/>
<comment type="caution">
    <text evidence="5">The sequence shown here is derived from an EMBL/GenBank/DDBJ whole genome shotgun (WGS) entry which is preliminary data.</text>
</comment>
<name>A0A2U1CFJ1_9FIRM</name>
<comment type="catalytic activity">
    <reaction evidence="1">
        <text>Hydrolyzes the link between N-acetylmuramoyl residues and L-amino acid residues in certain cell-wall glycopeptides.</text>
        <dbReference type="EC" id="3.5.1.28"/>
    </reaction>
</comment>
<evidence type="ECO:0000313" key="5">
    <source>
        <dbReference type="EMBL" id="PVY59663.1"/>
    </source>
</evidence>
<evidence type="ECO:0000259" key="4">
    <source>
        <dbReference type="PROSITE" id="PS51781"/>
    </source>
</evidence>
<evidence type="ECO:0000256" key="2">
    <source>
        <dbReference type="ARBA" id="ARBA00011901"/>
    </source>
</evidence>
<dbReference type="RefSeq" id="WP_116721424.1">
    <property type="nucleotide sequence ID" value="NZ_CP011524.1"/>
</dbReference>
<dbReference type="Proteomes" id="UP000245778">
    <property type="component" value="Unassembled WGS sequence"/>
</dbReference>
<dbReference type="OrthoDB" id="9794294at2"/>
<organism evidence="5 6">
    <name type="scientific">Intestinimonas butyriciproducens</name>
    <dbReference type="NCBI Taxonomy" id="1297617"/>
    <lineage>
        <taxon>Bacteria</taxon>
        <taxon>Bacillati</taxon>
        <taxon>Bacillota</taxon>
        <taxon>Clostridia</taxon>
        <taxon>Eubacteriales</taxon>
        <taxon>Intestinimonas</taxon>
    </lineage>
</organism>
<dbReference type="Gene3D" id="1.10.530.10">
    <property type="match status" value="1"/>
</dbReference>
<accession>A0A2U1CFJ1</accession>
<dbReference type="InterPro" id="IPR003646">
    <property type="entry name" value="SH3-like_bac-type"/>
</dbReference>
<dbReference type="InterPro" id="IPR007921">
    <property type="entry name" value="CHAP_dom"/>
</dbReference>
<dbReference type="PROSITE" id="PS51781">
    <property type="entry name" value="SH3B"/>
    <property type="match status" value="1"/>
</dbReference>
<reference evidence="5 6" key="1">
    <citation type="submission" date="2018-04" db="EMBL/GenBank/DDBJ databases">
        <title>Genomic Encyclopedia of Type Strains, Phase IV (KMG-IV): sequencing the most valuable type-strain genomes for metagenomic binning, comparative biology and taxonomic classification.</title>
        <authorList>
            <person name="Goeker M."/>
        </authorList>
    </citation>
    <scope>NUCLEOTIDE SEQUENCE [LARGE SCALE GENOMIC DNA]</scope>
    <source>
        <strain evidence="5 6">DSM 26588</strain>
    </source>
</reference>
<dbReference type="InterPro" id="IPR038765">
    <property type="entry name" value="Papain-like_cys_pep_sf"/>
</dbReference>
<feature type="domain" description="Peptidase C51" evidence="3">
    <location>
        <begin position="193"/>
        <end position="329"/>
    </location>
</feature>
<dbReference type="PROSITE" id="PS50911">
    <property type="entry name" value="CHAP"/>
    <property type="match status" value="1"/>
</dbReference>
<feature type="domain" description="SH3b" evidence="4">
    <location>
        <begin position="370"/>
        <end position="444"/>
    </location>
</feature>
<dbReference type="SUPFAM" id="SSF54001">
    <property type="entry name" value="Cysteine proteinases"/>
    <property type="match status" value="1"/>
</dbReference>
<gene>
    <name evidence="5" type="ORF">C7373_101177</name>
</gene>
<protein>
    <recommendedName>
        <fullName evidence="2">N-acetylmuramoyl-L-alanine amidase</fullName>
        <ecNumber evidence="2">3.5.1.28</ecNumber>
    </recommendedName>
</protein>
<dbReference type="Gene3D" id="2.30.30.40">
    <property type="entry name" value="SH3 Domains"/>
    <property type="match status" value="1"/>
</dbReference>
<dbReference type="AlphaFoldDB" id="A0A2U1CFJ1"/>
<evidence type="ECO:0000256" key="1">
    <source>
        <dbReference type="ARBA" id="ARBA00001561"/>
    </source>
</evidence>
<dbReference type="Pfam" id="PF18013">
    <property type="entry name" value="Phage_lysozyme2"/>
    <property type="match status" value="1"/>
</dbReference>